<dbReference type="Gene3D" id="1.20.1640.10">
    <property type="entry name" value="Multidrug efflux transporter AcrB transmembrane domain"/>
    <property type="match status" value="2"/>
</dbReference>
<organism evidence="9 10">
    <name type="scientific">Microbacterium enclense</name>
    <dbReference type="NCBI Taxonomy" id="993073"/>
    <lineage>
        <taxon>Bacteria</taxon>
        <taxon>Bacillati</taxon>
        <taxon>Actinomycetota</taxon>
        <taxon>Actinomycetes</taxon>
        <taxon>Micrococcales</taxon>
        <taxon>Microbacteriaceae</taxon>
        <taxon>Microbacterium</taxon>
    </lineage>
</organism>
<feature type="transmembrane region" description="Helical" evidence="7">
    <location>
        <begin position="545"/>
        <end position="565"/>
    </location>
</feature>
<evidence type="ECO:0000313" key="10">
    <source>
        <dbReference type="Proteomes" id="UP000285970"/>
    </source>
</evidence>
<name>A0A3S3L7M6_9MICO</name>
<dbReference type="InterPro" id="IPR000731">
    <property type="entry name" value="SSD"/>
</dbReference>
<evidence type="ECO:0000256" key="2">
    <source>
        <dbReference type="ARBA" id="ARBA00022475"/>
    </source>
</evidence>
<keyword evidence="5 7" id="KW-0472">Membrane</keyword>
<dbReference type="PANTHER" id="PTHR33406">
    <property type="entry name" value="MEMBRANE PROTEIN MJ1562-RELATED"/>
    <property type="match status" value="1"/>
</dbReference>
<dbReference type="GO" id="GO:0005886">
    <property type="term" value="C:plasma membrane"/>
    <property type="evidence" value="ECO:0007669"/>
    <property type="project" value="UniProtKB-SubCell"/>
</dbReference>
<evidence type="ECO:0000313" key="9">
    <source>
        <dbReference type="EMBL" id="RWR18170.1"/>
    </source>
</evidence>
<feature type="transmembrane region" description="Helical" evidence="7">
    <location>
        <begin position="655"/>
        <end position="677"/>
    </location>
</feature>
<feature type="transmembrane region" description="Helical" evidence="7">
    <location>
        <begin position="48"/>
        <end position="72"/>
    </location>
</feature>
<feature type="transmembrane region" description="Helical" evidence="7">
    <location>
        <begin position="297"/>
        <end position="323"/>
    </location>
</feature>
<keyword evidence="3 7" id="KW-0812">Transmembrane</keyword>
<gene>
    <name evidence="9" type="ORF">D8Y23_10180</name>
</gene>
<feature type="domain" description="SSD" evidence="8">
    <location>
        <begin position="263"/>
        <end position="354"/>
    </location>
</feature>
<evidence type="ECO:0000256" key="6">
    <source>
        <dbReference type="SAM" id="MobiDB-lite"/>
    </source>
</evidence>
<feature type="transmembrane region" description="Helical" evidence="7">
    <location>
        <begin position="335"/>
        <end position="359"/>
    </location>
</feature>
<feature type="transmembrane region" description="Helical" evidence="7">
    <location>
        <begin position="689"/>
        <end position="714"/>
    </location>
</feature>
<feature type="transmembrane region" description="Helical" evidence="7">
    <location>
        <begin position="232"/>
        <end position="252"/>
    </location>
</feature>
<proteinExistence type="predicted"/>
<dbReference type="AlphaFoldDB" id="A0A3S3L7M6"/>
<dbReference type="OrthoDB" id="7051771at2"/>
<evidence type="ECO:0000256" key="3">
    <source>
        <dbReference type="ARBA" id="ARBA00022692"/>
    </source>
</evidence>
<keyword evidence="4 7" id="KW-1133">Transmembrane helix</keyword>
<evidence type="ECO:0000259" key="8">
    <source>
        <dbReference type="PROSITE" id="PS50156"/>
    </source>
</evidence>
<evidence type="ECO:0000256" key="5">
    <source>
        <dbReference type="ARBA" id="ARBA00023136"/>
    </source>
</evidence>
<dbReference type="PANTHER" id="PTHR33406:SF13">
    <property type="entry name" value="MEMBRANE PROTEIN YDFJ"/>
    <property type="match status" value="1"/>
</dbReference>
<evidence type="ECO:0000256" key="1">
    <source>
        <dbReference type="ARBA" id="ARBA00004651"/>
    </source>
</evidence>
<dbReference type="EMBL" id="RBZY01000033">
    <property type="protein sequence ID" value="RWR18170.1"/>
    <property type="molecule type" value="Genomic_DNA"/>
</dbReference>
<evidence type="ECO:0000256" key="7">
    <source>
        <dbReference type="SAM" id="Phobius"/>
    </source>
</evidence>
<accession>A0A3S3L7M6</accession>
<feature type="transmembrane region" description="Helical" evidence="7">
    <location>
        <begin position="380"/>
        <end position="404"/>
    </location>
</feature>
<comment type="caution">
    <text evidence="9">The sequence shown here is derived from an EMBL/GenBank/DDBJ whole genome shotgun (WGS) entry which is preliminary data.</text>
</comment>
<dbReference type="Pfam" id="PF03176">
    <property type="entry name" value="MMPL"/>
    <property type="match status" value="2"/>
</dbReference>
<reference evidence="9 10" key="1">
    <citation type="journal article" date="2018" name="Front. Microbiol.">
        <title>Novel Insights Into Bacterial Dimethylsulfoniopropionate Catabolism in the East China Sea.</title>
        <authorList>
            <person name="Liu J."/>
            <person name="Liu J."/>
            <person name="Zhang S.H."/>
            <person name="Liang J."/>
            <person name="Lin H."/>
            <person name="Song D."/>
            <person name="Yang G.P."/>
            <person name="Todd J.D."/>
            <person name="Zhang X.H."/>
        </authorList>
    </citation>
    <scope>NUCLEOTIDE SEQUENCE [LARGE SCALE GENOMIC DNA]</scope>
    <source>
        <strain evidence="9 10">ZYFD042</strain>
    </source>
</reference>
<sequence length="938" mass="97724">MPSGDRQVGTAATVRPDHSNGRRFHVRSGGPMSLALHRLGRFIGRHRLAVIGVWTAVLLLIGGVGFGTGAAFEDDNSIPGTESQEGQDVLATRFGSSASGASAQLLFRADDGDITGADDRAVMQARLDRIAAVDGVAGVSSVDGLTIDDGGDAALANVQFDDRKPSESVLDAVQDAAAADTDGVTSTIGGSAYNIQEEQSHLGEVIGLAIALLVLIIVFGSLLAAGMPLVGALTSVGTTLGALFLASHLTAISPSTSAFSSMLGLAVAIDYSLFVLSRHRHELARGQSPQEAMARALGTAGSAVVFAGITVVIALGGLLVVGIPTLTTMAVGGALAVTMGVLVALTLLPAVALLAGARLRPRDRARSTKRASRPPLAQRWVRLVTRAPAITIVLVVLGLGVVAVPTMSMQLGLRDASTQPVGTIPRDHYDAIAASFGPGWNAPLLITADVLSPSNPVEVVDQLQDDLEELDGVVAVPLATPNTAGDTALFRVIPEGGQNDPRTADLVAELRAEAAAWEEQYGISDIRVTGTTAVNIDISARMQAALVPFTLTVVGLSLVLLLLVFRSIWVPIKATLGFLLSVGASFGAIVAIFQWGWFPALLGGDSPGPLVSFLPILVMGVLFGLAMDYEMFLVSRMREEYSHIRDPRAAVTSGFEHSAPVVTAAAVIMISVFVAFIPGGTDTIKPIAVGLAVGVFVDAFLVRMTLVPAIMLALHRHAWWLPRWLDRILPTVDIEGEAVMRQAAVDDGPVAALALSAGDLRVDRDDVPLTLDVRFGEAVTIDDTLGHRLAPALSGRAAFVSGTLVVAGRVLPDSGAAVRGLTAVVSPDDVSGSDTARRFARTMIALAGGGRRRRRRRLETVEHLVPDLDVRIADLDLAGRQMLSAAVAYACGARVIFFPVGSRPDDIHALTSAGASVVIVREAVAEESSSPLEIGASA</sequence>
<feature type="transmembrane region" description="Helical" evidence="7">
    <location>
        <begin position="205"/>
        <end position="225"/>
    </location>
</feature>
<feature type="region of interest" description="Disordered" evidence="6">
    <location>
        <begin position="1"/>
        <end position="23"/>
    </location>
</feature>
<feature type="transmembrane region" description="Helical" evidence="7">
    <location>
        <begin position="610"/>
        <end position="634"/>
    </location>
</feature>
<dbReference type="InterPro" id="IPR050545">
    <property type="entry name" value="Mycobact_MmpL"/>
</dbReference>
<dbReference type="InterPro" id="IPR004869">
    <property type="entry name" value="MMPL_dom"/>
</dbReference>
<evidence type="ECO:0000256" key="4">
    <source>
        <dbReference type="ARBA" id="ARBA00022989"/>
    </source>
</evidence>
<feature type="transmembrane region" description="Helical" evidence="7">
    <location>
        <begin position="258"/>
        <end position="276"/>
    </location>
</feature>
<dbReference type="SUPFAM" id="SSF82866">
    <property type="entry name" value="Multidrug efflux transporter AcrB transmembrane domain"/>
    <property type="match status" value="2"/>
</dbReference>
<comment type="subcellular location">
    <subcellularLocation>
        <location evidence="1">Cell membrane</location>
        <topology evidence="1">Multi-pass membrane protein</topology>
    </subcellularLocation>
</comment>
<dbReference type="Proteomes" id="UP000285970">
    <property type="component" value="Unassembled WGS sequence"/>
</dbReference>
<dbReference type="PROSITE" id="PS50156">
    <property type="entry name" value="SSD"/>
    <property type="match status" value="1"/>
</dbReference>
<feature type="transmembrane region" description="Helical" evidence="7">
    <location>
        <begin position="577"/>
        <end position="598"/>
    </location>
</feature>
<protein>
    <submittedName>
        <fullName evidence="9">MMPL family transporter</fullName>
    </submittedName>
</protein>
<keyword evidence="2" id="KW-1003">Cell membrane</keyword>